<dbReference type="SUPFAM" id="SSF54427">
    <property type="entry name" value="NTF2-like"/>
    <property type="match status" value="1"/>
</dbReference>
<accession>A0ABP3UBH8</accession>
<dbReference type="InterPro" id="IPR037401">
    <property type="entry name" value="SnoaL-like"/>
</dbReference>
<comment type="caution">
    <text evidence="3">The sequence shown here is derived from an EMBL/GenBank/DDBJ whole genome shotgun (WGS) entry which is preliminary data.</text>
</comment>
<evidence type="ECO:0000259" key="2">
    <source>
        <dbReference type="Pfam" id="PF12680"/>
    </source>
</evidence>
<dbReference type="Gene3D" id="2.120.10.30">
    <property type="entry name" value="TolB, C-terminal domain"/>
    <property type="match status" value="1"/>
</dbReference>
<organism evidence="3 4">
    <name type="scientific">Aquimarina litoralis</name>
    <dbReference type="NCBI Taxonomy" id="584605"/>
    <lineage>
        <taxon>Bacteria</taxon>
        <taxon>Pseudomonadati</taxon>
        <taxon>Bacteroidota</taxon>
        <taxon>Flavobacteriia</taxon>
        <taxon>Flavobacteriales</taxon>
        <taxon>Flavobacteriaceae</taxon>
        <taxon>Aquimarina</taxon>
    </lineage>
</organism>
<dbReference type="Pfam" id="PF12680">
    <property type="entry name" value="SnoaL_2"/>
    <property type="match status" value="1"/>
</dbReference>
<evidence type="ECO:0000313" key="3">
    <source>
        <dbReference type="EMBL" id="GAA0729443.1"/>
    </source>
</evidence>
<sequence length="392" mass="44713">MRNILFFVILSHFFLSSAQTDTEVYLFDISTENNELKLTNQRNISNNPGYDNQPYFYNDNIVLFSSTRNGQTDIAAYNIRDNKIDWISNTLEGSEYSPTKIPNQKAISAIRLDTTGKQLLYSYDFETGKPKVLLENLVVGYHCWYDKNIIISSVLEDQSLSLVVSDLKNKTNTTLQKKIGRSLHKIPNSKFISYISKENEQWEIKSLDPISGETKKIINTIPGAEDMCWLLNGTILMPKGNIIYKFNPKTDKNWSLFYTSIDLGLGNITRISTNSISSLLSVVSDVSPERIVQQQLDAYNARNIDAFAATYSKNVKVYYYPNKLSYEGIDNLKKGYASFFENTPDLHCEIKNRIVYGNKVIDEELVLMNGEKIKAVAIYEVENGKIAKVTFF</sequence>
<protein>
    <recommendedName>
        <fullName evidence="2">SnoaL-like domain-containing protein</fullName>
    </recommendedName>
</protein>
<name>A0ABP3UBH8_9FLAO</name>
<gene>
    <name evidence="3" type="ORF">GCM10009430_39620</name>
</gene>
<dbReference type="PANTHER" id="PTHR36842">
    <property type="entry name" value="PROTEIN TOLB HOMOLOG"/>
    <property type="match status" value="1"/>
</dbReference>
<keyword evidence="1" id="KW-0732">Signal</keyword>
<dbReference type="EMBL" id="BAAAGE010000004">
    <property type="protein sequence ID" value="GAA0729443.1"/>
    <property type="molecule type" value="Genomic_DNA"/>
</dbReference>
<feature type="signal peptide" evidence="1">
    <location>
        <begin position="1"/>
        <end position="18"/>
    </location>
</feature>
<feature type="domain" description="SnoaL-like" evidence="2">
    <location>
        <begin position="292"/>
        <end position="388"/>
    </location>
</feature>
<dbReference type="InterPro" id="IPR011042">
    <property type="entry name" value="6-blade_b-propeller_TolB-like"/>
</dbReference>
<proteinExistence type="predicted"/>
<evidence type="ECO:0000313" key="4">
    <source>
        <dbReference type="Proteomes" id="UP001501758"/>
    </source>
</evidence>
<keyword evidence="4" id="KW-1185">Reference proteome</keyword>
<evidence type="ECO:0000256" key="1">
    <source>
        <dbReference type="SAM" id="SignalP"/>
    </source>
</evidence>
<dbReference type="Proteomes" id="UP001501758">
    <property type="component" value="Unassembled WGS sequence"/>
</dbReference>
<feature type="chain" id="PRO_5045037803" description="SnoaL-like domain-containing protein" evidence="1">
    <location>
        <begin position="19"/>
        <end position="392"/>
    </location>
</feature>
<dbReference type="RefSeq" id="WP_343913989.1">
    <property type="nucleotide sequence ID" value="NZ_BAAAGE010000004.1"/>
</dbReference>
<dbReference type="Gene3D" id="3.10.450.50">
    <property type="match status" value="1"/>
</dbReference>
<dbReference type="InterPro" id="IPR032710">
    <property type="entry name" value="NTF2-like_dom_sf"/>
</dbReference>
<dbReference type="SUPFAM" id="SSF69304">
    <property type="entry name" value="Tricorn protease N-terminal domain"/>
    <property type="match status" value="1"/>
</dbReference>
<dbReference type="PANTHER" id="PTHR36842:SF1">
    <property type="entry name" value="PROTEIN TOLB"/>
    <property type="match status" value="1"/>
</dbReference>
<reference evidence="4" key="1">
    <citation type="journal article" date="2019" name="Int. J. Syst. Evol. Microbiol.">
        <title>The Global Catalogue of Microorganisms (GCM) 10K type strain sequencing project: providing services to taxonomists for standard genome sequencing and annotation.</title>
        <authorList>
            <consortium name="The Broad Institute Genomics Platform"/>
            <consortium name="The Broad Institute Genome Sequencing Center for Infectious Disease"/>
            <person name="Wu L."/>
            <person name="Ma J."/>
        </authorList>
    </citation>
    <scope>NUCLEOTIDE SEQUENCE [LARGE SCALE GENOMIC DNA]</scope>
    <source>
        <strain evidence="4">JCM 15974</strain>
    </source>
</reference>